<proteinExistence type="predicted"/>
<dbReference type="AlphaFoldDB" id="A0AAW2JIS3"/>
<dbReference type="PANTHER" id="PTHR31286">
    <property type="entry name" value="GLYCINE-RICH CELL WALL STRUCTURAL PROTEIN 1.8-LIKE"/>
    <property type="match status" value="1"/>
</dbReference>
<name>A0AAW2JIS3_SESRA</name>
<feature type="compositionally biased region" description="Low complexity" evidence="1">
    <location>
        <begin position="112"/>
        <end position="122"/>
    </location>
</feature>
<dbReference type="InterPro" id="IPR040256">
    <property type="entry name" value="At4g02000-like"/>
</dbReference>
<feature type="region of interest" description="Disordered" evidence="1">
    <location>
        <begin position="95"/>
        <end position="122"/>
    </location>
</feature>
<reference evidence="3" key="2">
    <citation type="journal article" date="2024" name="Plant">
        <title>Genomic evolution and insights into agronomic trait innovations of Sesamum species.</title>
        <authorList>
            <person name="Miao H."/>
            <person name="Wang L."/>
            <person name="Qu L."/>
            <person name="Liu H."/>
            <person name="Sun Y."/>
            <person name="Le M."/>
            <person name="Wang Q."/>
            <person name="Wei S."/>
            <person name="Zheng Y."/>
            <person name="Lin W."/>
            <person name="Duan Y."/>
            <person name="Cao H."/>
            <person name="Xiong S."/>
            <person name="Wang X."/>
            <person name="Wei L."/>
            <person name="Li C."/>
            <person name="Ma Q."/>
            <person name="Ju M."/>
            <person name="Zhao R."/>
            <person name="Li G."/>
            <person name="Mu C."/>
            <person name="Tian Q."/>
            <person name="Mei H."/>
            <person name="Zhang T."/>
            <person name="Gao T."/>
            <person name="Zhang H."/>
        </authorList>
    </citation>
    <scope>NUCLEOTIDE SEQUENCE</scope>
    <source>
        <strain evidence="3">G02</strain>
    </source>
</reference>
<sequence>MAEFLPLAHRVIDEGDKASMDALHDLKARWESKIGLLQTLPTRTVAPPRSTIDANPLVRSFRMARRNIAWRVDEVPAPLMIKIAPIVEPPVGFAPTNPNPNGLPSDAPSPPAAGSSAAHPPSSAAAPIFIGNIPLQPPQHGTLPESKFAEAFNNSTRRTLRFIPPKRQNGEVVVCPTIDMVNAASRRWENTAVGYFLGRKPPFHQVQNYFRSIWKSVRDVIATANGFFFIIFDNAAAMDEVIDGGPWLFNGQALVLQRWEPGMALRKHSHTQVPIWIKLHHLLVKYWTVDGLSTVASGIGTPLYPDVITKACMRLDFARVCVMLDYHSTLPKHVIVISPRDDGRE</sequence>
<dbReference type="Pfam" id="PF14111">
    <property type="entry name" value="DUF4283"/>
    <property type="match status" value="1"/>
</dbReference>
<organism evidence="3">
    <name type="scientific">Sesamum radiatum</name>
    <name type="common">Black benniseed</name>
    <dbReference type="NCBI Taxonomy" id="300843"/>
    <lineage>
        <taxon>Eukaryota</taxon>
        <taxon>Viridiplantae</taxon>
        <taxon>Streptophyta</taxon>
        <taxon>Embryophyta</taxon>
        <taxon>Tracheophyta</taxon>
        <taxon>Spermatophyta</taxon>
        <taxon>Magnoliopsida</taxon>
        <taxon>eudicotyledons</taxon>
        <taxon>Gunneridae</taxon>
        <taxon>Pentapetalae</taxon>
        <taxon>asterids</taxon>
        <taxon>lamiids</taxon>
        <taxon>Lamiales</taxon>
        <taxon>Pedaliaceae</taxon>
        <taxon>Sesamum</taxon>
    </lineage>
</organism>
<dbReference type="InterPro" id="IPR025558">
    <property type="entry name" value="DUF4283"/>
</dbReference>
<evidence type="ECO:0000256" key="1">
    <source>
        <dbReference type="SAM" id="MobiDB-lite"/>
    </source>
</evidence>
<dbReference type="EMBL" id="JACGWJ010000155">
    <property type="protein sequence ID" value="KAL0294586.1"/>
    <property type="molecule type" value="Genomic_DNA"/>
</dbReference>
<gene>
    <name evidence="3" type="ORF">Sradi_6881300</name>
</gene>
<dbReference type="PANTHER" id="PTHR31286:SF165">
    <property type="entry name" value="DUF4283 DOMAIN-CONTAINING PROTEIN"/>
    <property type="match status" value="1"/>
</dbReference>
<evidence type="ECO:0000259" key="2">
    <source>
        <dbReference type="Pfam" id="PF14111"/>
    </source>
</evidence>
<feature type="domain" description="DUF4283" evidence="2">
    <location>
        <begin position="187"/>
        <end position="264"/>
    </location>
</feature>
<protein>
    <recommendedName>
        <fullName evidence="2">DUF4283 domain-containing protein</fullName>
    </recommendedName>
</protein>
<evidence type="ECO:0000313" key="3">
    <source>
        <dbReference type="EMBL" id="KAL0294586.1"/>
    </source>
</evidence>
<comment type="caution">
    <text evidence="3">The sequence shown here is derived from an EMBL/GenBank/DDBJ whole genome shotgun (WGS) entry which is preliminary data.</text>
</comment>
<reference evidence="3" key="1">
    <citation type="submission" date="2020-06" db="EMBL/GenBank/DDBJ databases">
        <authorList>
            <person name="Li T."/>
            <person name="Hu X."/>
            <person name="Zhang T."/>
            <person name="Song X."/>
            <person name="Zhang H."/>
            <person name="Dai N."/>
            <person name="Sheng W."/>
            <person name="Hou X."/>
            <person name="Wei L."/>
        </authorList>
    </citation>
    <scope>NUCLEOTIDE SEQUENCE</scope>
    <source>
        <strain evidence="3">G02</strain>
        <tissue evidence="3">Leaf</tissue>
    </source>
</reference>
<accession>A0AAW2JIS3</accession>